<keyword evidence="8" id="KW-1185">Reference proteome</keyword>
<evidence type="ECO:0000313" key="8">
    <source>
        <dbReference type="Proteomes" id="UP000007635"/>
    </source>
</evidence>
<keyword evidence="6" id="KW-0812">Transmembrane</keyword>
<evidence type="ECO:0000256" key="6">
    <source>
        <dbReference type="SAM" id="Phobius"/>
    </source>
</evidence>
<reference evidence="7" key="2">
    <citation type="submission" date="2025-08" db="UniProtKB">
        <authorList>
            <consortium name="Ensembl"/>
        </authorList>
    </citation>
    <scope>IDENTIFICATION</scope>
</reference>
<keyword evidence="6" id="KW-1133">Transmembrane helix</keyword>
<evidence type="ECO:0000256" key="4">
    <source>
        <dbReference type="ARBA" id="ARBA00023180"/>
    </source>
</evidence>
<feature type="transmembrane region" description="Helical" evidence="6">
    <location>
        <begin position="321"/>
        <end position="345"/>
    </location>
</feature>
<evidence type="ECO:0000313" key="7">
    <source>
        <dbReference type="Ensembl" id="ENSGACP00000027699.1"/>
    </source>
</evidence>
<dbReference type="PANTHER" id="PTHR12080">
    <property type="entry name" value="SIGNALING LYMPHOCYTIC ACTIVATION MOLECULE"/>
    <property type="match status" value="1"/>
</dbReference>
<dbReference type="SUPFAM" id="SSF48726">
    <property type="entry name" value="Immunoglobulin"/>
    <property type="match status" value="1"/>
</dbReference>
<reference evidence="7 8" key="1">
    <citation type="journal article" date="2021" name="G3 (Bethesda)">
        <title>Improved contiguity of the threespine stickleback genome using long-read sequencing.</title>
        <authorList>
            <person name="Nath S."/>
            <person name="Shaw D.E."/>
            <person name="White M.A."/>
        </authorList>
    </citation>
    <scope>NUCLEOTIDE SEQUENCE [LARGE SCALE GENOMIC DNA]</scope>
    <source>
        <strain evidence="7 8">Lake Benthic</strain>
    </source>
</reference>
<feature type="region of interest" description="Disordered" evidence="5">
    <location>
        <begin position="1"/>
        <end position="20"/>
    </location>
</feature>
<protein>
    <recommendedName>
        <fullName evidence="9">Immunoglobulin subtype domain-containing protein</fullName>
    </recommendedName>
</protein>
<dbReference type="AlphaFoldDB" id="A0AAQ4NMB3"/>
<dbReference type="Gene3D" id="2.60.40.10">
    <property type="entry name" value="Immunoglobulins"/>
    <property type="match status" value="1"/>
</dbReference>
<accession>A0AAQ4NMB3</accession>
<evidence type="ECO:0000256" key="5">
    <source>
        <dbReference type="SAM" id="MobiDB-lite"/>
    </source>
</evidence>
<dbReference type="GO" id="GO:0016020">
    <property type="term" value="C:membrane"/>
    <property type="evidence" value="ECO:0007669"/>
    <property type="project" value="UniProtKB-SubCell"/>
</dbReference>
<evidence type="ECO:0000256" key="2">
    <source>
        <dbReference type="ARBA" id="ARBA00022729"/>
    </source>
</evidence>
<proteinExistence type="predicted"/>
<evidence type="ECO:0000256" key="1">
    <source>
        <dbReference type="ARBA" id="ARBA00004370"/>
    </source>
</evidence>
<dbReference type="InterPro" id="IPR036179">
    <property type="entry name" value="Ig-like_dom_sf"/>
</dbReference>
<sequence length="373" mass="41149">FLPPCFINSSQKPPPPSGPVSPVELIVDRVDSSSSESCDLHVTCRTHNAHISSTVSCFDRVCIQEGGERPEVTTSGASLQVHLLNNVIICNHSNQVHRTHDLIHAEQLCYQSTGTIVTPVFVLKGRDLLLKLDADPPERVLIVDWKINKTVTLRIASNGKPNVLRNSTGGFEFPENKFSVILKNVQEVDSGVYSAEAGTLQRDKLAEYKVTVQGPVSPVELIVDRVDNSSESCDLHVTCRTHNSNINSTFSCVDWFCSQEGGERPEVTTSGASLQVYLSNNVIICNHSNQVHWTHDFDITEHLCPSNPAEHLCSDHAGSVFLVKMVVFSVGLIIMVSAVITVHLVDFKKHQQRNGCQTRHAAREESSHLKVTF</sequence>
<dbReference type="PANTHER" id="PTHR12080:SF80">
    <property type="entry name" value="IMMUNOGLOBULIN V-SET DOMAIN-CONTAINING PROTEIN"/>
    <property type="match status" value="1"/>
</dbReference>
<keyword evidence="2" id="KW-0732">Signal</keyword>
<organism evidence="7 8">
    <name type="scientific">Gasterosteus aculeatus aculeatus</name>
    <name type="common">three-spined stickleback</name>
    <dbReference type="NCBI Taxonomy" id="481459"/>
    <lineage>
        <taxon>Eukaryota</taxon>
        <taxon>Metazoa</taxon>
        <taxon>Chordata</taxon>
        <taxon>Craniata</taxon>
        <taxon>Vertebrata</taxon>
        <taxon>Euteleostomi</taxon>
        <taxon>Actinopterygii</taxon>
        <taxon>Neopterygii</taxon>
        <taxon>Teleostei</taxon>
        <taxon>Neoteleostei</taxon>
        <taxon>Acanthomorphata</taxon>
        <taxon>Eupercaria</taxon>
        <taxon>Perciformes</taxon>
        <taxon>Cottioidei</taxon>
        <taxon>Gasterosteales</taxon>
        <taxon>Gasterosteidae</taxon>
        <taxon>Gasterosteus</taxon>
    </lineage>
</organism>
<evidence type="ECO:0000256" key="3">
    <source>
        <dbReference type="ARBA" id="ARBA00023136"/>
    </source>
</evidence>
<comment type="subcellular location">
    <subcellularLocation>
        <location evidence="1">Membrane</location>
    </subcellularLocation>
</comment>
<dbReference type="GeneTree" id="ENSGT01020000230849"/>
<dbReference type="Proteomes" id="UP000007635">
    <property type="component" value="Chromosome III"/>
</dbReference>
<dbReference type="InterPro" id="IPR013783">
    <property type="entry name" value="Ig-like_fold"/>
</dbReference>
<keyword evidence="3 6" id="KW-0472">Membrane</keyword>
<evidence type="ECO:0008006" key="9">
    <source>
        <dbReference type="Google" id="ProtNLM"/>
    </source>
</evidence>
<reference evidence="7" key="3">
    <citation type="submission" date="2025-09" db="UniProtKB">
        <authorList>
            <consortium name="Ensembl"/>
        </authorList>
    </citation>
    <scope>IDENTIFICATION</scope>
</reference>
<dbReference type="Ensembl" id="ENSGACT00000053188.1">
    <property type="protein sequence ID" value="ENSGACP00000027699.1"/>
    <property type="gene ID" value="ENSGACG00000024535.1"/>
</dbReference>
<name>A0AAQ4NMB3_GASAC</name>
<keyword evidence="4" id="KW-0325">Glycoprotein</keyword>
<dbReference type="InterPro" id="IPR015631">
    <property type="entry name" value="CD2/SLAM_rcpt"/>
</dbReference>